<dbReference type="Proteomes" id="UP000694864">
    <property type="component" value="Chromosome 20"/>
</dbReference>
<dbReference type="SMART" id="SM00579">
    <property type="entry name" value="FBD"/>
    <property type="match status" value="1"/>
</dbReference>
<dbReference type="Pfam" id="PF00646">
    <property type="entry name" value="F-box"/>
    <property type="match status" value="1"/>
</dbReference>
<reference evidence="3" key="1">
    <citation type="journal article" date="2014" name="Nat. Commun.">
        <title>The emerging biofuel crop Camelina sativa retains a highly undifferentiated hexaploid genome structure.</title>
        <authorList>
            <person name="Kagale S."/>
            <person name="Koh C."/>
            <person name="Nixon J."/>
            <person name="Bollina V."/>
            <person name="Clarke W.E."/>
            <person name="Tuteja R."/>
            <person name="Spillane C."/>
            <person name="Robinson S.J."/>
            <person name="Links M.G."/>
            <person name="Clarke C."/>
            <person name="Higgins E.E."/>
            <person name="Huebert T."/>
            <person name="Sharpe A.G."/>
            <person name="Parkin I.A."/>
        </authorList>
    </citation>
    <scope>NUCLEOTIDE SEQUENCE [LARGE SCALE GENOMIC DNA]</scope>
    <source>
        <strain evidence="3">cv. DH55</strain>
    </source>
</reference>
<reference evidence="4" key="2">
    <citation type="submission" date="2025-08" db="UniProtKB">
        <authorList>
            <consortium name="RefSeq"/>
        </authorList>
    </citation>
    <scope>IDENTIFICATION</scope>
    <source>
        <tissue evidence="4">Leaf</tissue>
    </source>
</reference>
<protein>
    <submittedName>
        <fullName evidence="4">F-box/FBD/LRR-repeat protein At4g13965</fullName>
    </submittedName>
</protein>
<keyword evidence="3" id="KW-1185">Reference proteome</keyword>
<dbReference type="GeneID" id="104772957"/>
<name>A0ABM1REU3_CAMSA</name>
<dbReference type="PROSITE" id="PS50181">
    <property type="entry name" value="FBOX"/>
    <property type="match status" value="1"/>
</dbReference>
<dbReference type="Gene3D" id="3.80.10.10">
    <property type="entry name" value="Ribonuclease Inhibitor"/>
    <property type="match status" value="1"/>
</dbReference>
<dbReference type="SUPFAM" id="SSF81383">
    <property type="entry name" value="F-box domain"/>
    <property type="match status" value="1"/>
</dbReference>
<feature type="region of interest" description="Disordered" evidence="1">
    <location>
        <begin position="1"/>
        <end position="21"/>
    </location>
</feature>
<dbReference type="RefSeq" id="XP_019097531.1">
    <property type="nucleotide sequence ID" value="XM_019241986.1"/>
</dbReference>
<dbReference type="PANTHER" id="PTHR31900">
    <property type="entry name" value="F-BOX/RNI SUPERFAMILY PROTEIN-RELATED"/>
    <property type="match status" value="1"/>
</dbReference>
<evidence type="ECO:0000313" key="4">
    <source>
        <dbReference type="RefSeq" id="XP_019097531.1"/>
    </source>
</evidence>
<sequence>MGRQQKRRDQGSSSLPPQLPPSSEALASAIIVRSALVYLTSNAAVISSMKRRVKSKSKRGVVKEDRLTQLPEALIVQILSLLPTKDAVATTALSKQWQSHWKKVPVLMFDSCDHKRKLGTFSKDVCKSLLSHKAPVLLSLHLEVDLDTCTAMDIGILLGIAFGRDVRKLLLDVYPKIRRKNTRPFSFPPTLLYTCQTLETLILRFHALVDVSSQICLKSLKTLHLDYMYYKDDKSVRNLLSGCPCLETLVVRRAACGDGIKSFAIEVPSLQSLSVHDENDGVDHWEYVINAPSLKSLHVDLEKGPEVCLSESSLKLVEAKISCETISEKLLGSLTSVKMLSLLFWSPLEYPTGSIFYRLVDLEIYTGKPAWWNLLMFMLDTSPTLRVLKLLIDQWHKVGDHVVCEKWNQPKTVPECLLLHLEIFVWEGYQGKRKEEKEVAKYILRNTSRLKKVTFSKTNCSSEERLEMLKELERVVKTSDSCQFEFK</sequence>
<dbReference type="Pfam" id="PF24758">
    <property type="entry name" value="LRR_At5g56370"/>
    <property type="match status" value="1"/>
</dbReference>
<gene>
    <name evidence="4" type="primary">LOC104772957</name>
</gene>
<dbReference type="Gene3D" id="1.20.1280.50">
    <property type="match status" value="1"/>
</dbReference>
<accession>A0ABM1REU3</accession>
<dbReference type="SUPFAM" id="SSF52047">
    <property type="entry name" value="RNI-like"/>
    <property type="match status" value="1"/>
</dbReference>
<proteinExistence type="predicted"/>
<dbReference type="PANTHER" id="PTHR31900:SF34">
    <property type="entry name" value="EMB|CAB62440.1-RELATED"/>
    <property type="match status" value="1"/>
</dbReference>
<dbReference type="Pfam" id="PF08387">
    <property type="entry name" value="FBD"/>
    <property type="match status" value="1"/>
</dbReference>
<feature type="compositionally biased region" description="Low complexity" evidence="1">
    <location>
        <begin position="12"/>
        <end position="21"/>
    </location>
</feature>
<dbReference type="InterPro" id="IPR006566">
    <property type="entry name" value="FBD"/>
</dbReference>
<feature type="domain" description="F-box" evidence="2">
    <location>
        <begin position="64"/>
        <end position="99"/>
    </location>
</feature>
<dbReference type="InterPro" id="IPR053781">
    <property type="entry name" value="F-box_AtFBL13-like"/>
</dbReference>
<evidence type="ECO:0000259" key="2">
    <source>
        <dbReference type="PROSITE" id="PS50181"/>
    </source>
</evidence>
<dbReference type="InterPro" id="IPR032675">
    <property type="entry name" value="LRR_dom_sf"/>
</dbReference>
<dbReference type="InterPro" id="IPR001810">
    <property type="entry name" value="F-box_dom"/>
</dbReference>
<evidence type="ECO:0000256" key="1">
    <source>
        <dbReference type="SAM" id="MobiDB-lite"/>
    </source>
</evidence>
<evidence type="ECO:0000313" key="3">
    <source>
        <dbReference type="Proteomes" id="UP000694864"/>
    </source>
</evidence>
<dbReference type="InterPro" id="IPR050232">
    <property type="entry name" value="FBL13/AtMIF1-like"/>
</dbReference>
<dbReference type="InterPro" id="IPR036047">
    <property type="entry name" value="F-box-like_dom_sf"/>
</dbReference>
<dbReference type="CDD" id="cd22160">
    <property type="entry name" value="F-box_AtFBL13-like"/>
    <property type="match status" value="1"/>
</dbReference>
<dbReference type="InterPro" id="IPR055411">
    <property type="entry name" value="LRR_FXL15/At3g58940/PEG3-like"/>
</dbReference>
<organism evidence="3 4">
    <name type="scientific">Camelina sativa</name>
    <name type="common">False flax</name>
    <name type="synonym">Myagrum sativum</name>
    <dbReference type="NCBI Taxonomy" id="90675"/>
    <lineage>
        <taxon>Eukaryota</taxon>
        <taxon>Viridiplantae</taxon>
        <taxon>Streptophyta</taxon>
        <taxon>Embryophyta</taxon>
        <taxon>Tracheophyta</taxon>
        <taxon>Spermatophyta</taxon>
        <taxon>Magnoliopsida</taxon>
        <taxon>eudicotyledons</taxon>
        <taxon>Gunneridae</taxon>
        <taxon>Pentapetalae</taxon>
        <taxon>rosids</taxon>
        <taxon>malvids</taxon>
        <taxon>Brassicales</taxon>
        <taxon>Brassicaceae</taxon>
        <taxon>Camelineae</taxon>
        <taxon>Camelina</taxon>
    </lineage>
</organism>